<dbReference type="GO" id="GO:0016746">
    <property type="term" value="F:acyltransferase activity"/>
    <property type="evidence" value="ECO:0007669"/>
    <property type="project" value="UniProtKB-KW"/>
</dbReference>
<dbReference type="PANTHER" id="PTHR37817:SF1">
    <property type="entry name" value="N-ACETYLTRANSFERASE EIS"/>
    <property type="match status" value="1"/>
</dbReference>
<comment type="caution">
    <text evidence="2">The sequence shown here is derived from an EMBL/GenBank/DDBJ whole genome shotgun (WGS) entry which is preliminary data.</text>
</comment>
<dbReference type="InterPro" id="IPR051554">
    <property type="entry name" value="Acetyltransferase_Eis"/>
</dbReference>
<protein>
    <submittedName>
        <fullName evidence="2">GNAT family N-acetyltransferase</fullName>
        <ecNumber evidence="2">2.3.1.-</ecNumber>
    </submittedName>
</protein>
<feature type="domain" description="N-acetyltransferase" evidence="1">
    <location>
        <begin position="1"/>
        <end position="139"/>
    </location>
</feature>
<evidence type="ECO:0000259" key="1">
    <source>
        <dbReference type="PROSITE" id="PS51186"/>
    </source>
</evidence>
<dbReference type="Gene3D" id="3.30.1050.10">
    <property type="entry name" value="SCP2 sterol-binding domain"/>
    <property type="match status" value="1"/>
</dbReference>
<dbReference type="EMBL" id="JAVAMP010000008">
    <property type="protein sequence ID" value="MDP5275479.1"/>
    <property type="molecule type" value="Genomic_DNA"/>
</dbReference>
<name>A0ABT9J1I7_9BACL</name>
<dbReference type="RefSeq" id="WP_305992789.1">
    <property type="nucleotide sequence ID" value="NZ_JAVAMP010000008.1"/>
</dbReference>
<dbReference type="Pfam" id="PF13527">
    <property type="entry name" value="Acetyltransf_9"/>
    <property type="match status" value="1"/>
</dbReference>
<accession>A0ABT9J1I7</accession>
<proteinExistence type="predicted"/>
<reference evidence="2 3" key="1">
    <citation type="submission" date="2023-08" db="EMBL/GenBank/DDBJ databases">
        <authorList>
            <person name="Park J.-S."/>
        </authorList>
    </citation>
    <scope>NUCLEOTIDE SEQUENCE [LARGE SCALE GENOMIC DNA]</scope>
    <source>
        <strain evidence="2 3">2205SS18-9</strain>
    </source>
</reference>
<dbReference type="EC" id="2.3.1.-" evidence="2"/>
<keyword evidence="3" id="KW-1185">Reference proteome</keyword>
<dbReference type="Gene3D" id="3.40.630.30">
    <property type="match status" value="2"/>
</dbReference>
<dbReference type="Pfam" id="PF13530">
    <property type="entry name" value="SCP2_2"/>
    <property type="match status" value="1"/>
</dbReference>
<dbReference type="Proteomes" id="UP001231941">
    <property type="component" value="Unassembled WGS sequence"/>
</dbReference>
<evidence type="ECO:0000313" key="2">
    <source>
        <dbReference type="EMBL" id="MDP5275479.1"/>
    </source>
</evidence>
<dbReference type="Pfam" id="PF17668">
    <property type="entry name" value="Acetyltransf_17"/>
    <property type="match status" value="1"/>
</dbReference>
<evidence type="ECO:0000313" key="3">
    <source>
        <dbReference type="Proteomes" id="UP001231941"/>
    </source>
</evidence>
<dbReference type="PROSITE" id="PS51186">
    <property type="entry name" value="GNAT"/>
    <property type="match status" value="1"/>
</dbReference>
<organism evidence="2 3">
    <name type="scientific">Chengkuizengella axinellae</name>
    <dbReference type="NCBI Taxonomy" id="3064388"/>
    <lineage>
        <taxon>Bacteria</taxon>
        <taxon>Bacillati</taxon>
        <taxon>Bacillota</taxon>
        <taxon>Bacilli</taxon>
        <taxon>Bacillales</taxon>
        <taxon>Paenibacillaceae</taxon>
        <taxon>Chengkuizengella</taxon>
    </lineage>
</organism>
<dbReference type="InterPro" id="IPR000182">
    <property type="entry name" value="GNAT_dom"/>
</dbReference>
<dbReference type="InterPro" id="IPR036527">
    <property type="entry name" value="SCP2_sterol-bd_dom_sf"/>
</dbReference>
<dbReference type="InterPro" id="IPR025559">
    <property type="entry name" value="Eis_dom"/>
</dbReference>
<keyword evidence="2" id="KW-0808">Transferase</keyword>
<keyword evidence="2" id="KW-0012">Acyltransferase</keyword>
<dbReference type="InterPro" id="IPR016181">
    <property type="entry name" value="Acyl_CoA_acyltransferase"/>
</dbReference>
<gene>
    <name evidence="2" type="ORF">Q5Y73_15325</name>
</gene>
<sequence length="388" mass="45535">MIRIIKEIDFEQVFALHEYAFQYELSEDKKKERKKRTIIGKFDGEKLLAKAELIDFKVLIHEKEWNMGGIAGVATWPEHRRKNIVRDLLFTSLEKLRDKKIPISFLHPLSIEFYRKFGWELFCDYLQINAQVHDLKFIDNRSGVGKVNILDINKQNLSRINQVYKEFSLKYNGMLLRNESWWNSPYLCIDHCAGYVDGHGEMLGYMLYEIKNHKMLIKEFVTLDIEAKKGLWNFICQHDSMITDVELRCVVQENLIFMLPNPRVETKIHPYYMGRIVDVELFLSEYSFEKIEQTVILHITDSFATWNQGTVIIKEGEANFFPVKEGSKCSHAPKRGLHIDIGSFTALLLGYKSVNEFKELGLINGSNKELELLQFVITRNSSFFYDLY</sequence>
<dbReference type="InterPro" id="IPR041380">
    <property type="entry name" value="Acetyltransf_17"/>
</dbReference>
<dbReference type="PANTHER" id="PTHR37817">
    <property type="entry name" value="N-ACETYLTRANSFERASE EIS"/>
    <property type="match status" value="1"/>
</dbReference>
<dbReference type="SUPFAM" id="SSF55729">
    <property type="entry name" value="Acyl-CoA N-acyltransferases (Nat)"/>
    <property type="match status" value="1"/>
</dbReference>
<dbReference type="SUPFAM" id="SSF55718">
    <property type="entry name" value="SCP-like"/>
    <property type="match status" value="1"/>
</dbReference>